<dbReference type="EMBL" id="CM055742">
    <property type="protein sequence ID" value="KAJ8001289.1"/>
    <property type="molecule type" value="Genomic_DNA"/>
</dbReference>
<proteinExistence type="predicted"/>
<evidence type="ECO:0000313" key="2">
    <source>
        <dbReference type="Proteomes" id="UP001157502"/>
    </source>
</evidence>
<reference evidence="1" key="1">
    <citation type="submission" date="2021-05" db="EMBL/GenBank/DDBJ databases">
        <authorList>
            <person name="Pan Q."/>
            <person name="Jouanno E."/>
            <person name="Zahm M."/>
            <person name="Klopp C."/>
            <person name="Cabau C."/>
            <person name="Louis A."/>
            <person name="Berthelot C."/>
            <person name="Parey E."/>
            <person name="Roest Crollius H."/>
            <person name="Montfort J."/>
            <person name="Robinson-Rechavi M."/>
            <person name="Bouchez O."/>
            <person name="Lampietro C."/>
            <person name="Lopez Roques C."/>
            <person name="Donnadieu C."/>
            <person name="Postlethwait J."/>
            <person name="Bobe J."/>
            <person name="Dillon D."/>
            <person name="Chandos A."/>
            <person name="von Hippel F."/>
            <person name="Guiguen Y."/>
        </authorList>
    </citation>
    <scope>NUCLEOTIDE SEQUENCE</scope>
    <source>
        <strain evidence="1">YG-Jan2019</strain>
    </source>
</reference>
<sequence>MDLANTMEEFLNLETRLQEQPEFKKRLTHHLSLIGGANPALRPVMSGSTLVCTGKGEKIPFTTRQCTLSLNGLSWYAMLGQVRNLLKT</sequence>
<accession>A0ACC2GC57</accession>
<dbReference type="Proteomes" id="UP001157502">
    <property type="component" value="Chromosome 15"/>
</dbReference>
<keyword evidence="2" id="KW-1185">Reference proteome</keyword>
<name>A0ACC2GC57_DALPE</name>
<comment type="caution">
    <text evidence="1">The sequence shown here is derived from an EMBL/GenBank/DDBJ whole genome shotgun (WGS) entry which is preliminary data.</text>
</comment>
<evidence type="ECO:0000313" key="1">
    <source>
        <dbReference type="EMBL" id="KAJ8001289.1"/>
    </source>
</evidence>
<protein>
    <submittedName>
        <fullName evidence="1">Uncharacterized protein</fullName>
    </submittedName>
</protein>
<organism evidence="1 2">
    <name type="scientific">Dallia pectoralis</name>
    <name type="common">Alaska blackfish</name>
    <dbReference type="NCBI Taxonomy" id="75939"/>
    <lineage>
        <taxon>Eukaryota</taxon>
        <taxon>Metazoa</taxon>
        <taxon>Chordata</taxon>
        <taxon>Craniata</taxon>
        <taxon>Vertebrata</taxon>
        <taxon>Euteleostomi</taxon>
        <taxon>Actinopterygii</taxon>
        <taxon>Neopterygii</taxon>
        <taxon>Teleostei</taxon>
        <taxon>Protacanthopterygii</taxon>
        <taxon>Esociformes</taxon>
        <taxon>Umbridae</taxon>
        <taxon>Dallia</taxon>
    </lineage>
</organism>
<gene>
    <name evidence="1" type="ORF">DPEC_G00192780</name>
</gene>